<keyword evidence="2" id="KW-1185">Reference proteome</keyword>
<name>A0A448X1D3_9PLAT</name>
<protein>
    <submittedName>
        <fullName evidence="1">Uncharacterized protein</fullName>
    </submittedName>
</protein>
<dbReference type="EMBL" id="CAAALY010074549">
    <property type="protein sequence ID" value="VEL25519.1"/>
    <property type="molecule type" value="Genomic_DNA"/>
</dbReference>
<sequence length="198" mass="21068">MTTHTQSFFCVPRVSCRGTVAADAEGPADSAMRVGRFGMSPLHQVSKSPCQFVRQPGRPRYEVVKTVLGEDDSPPLPDSPRRSPVAARFTACPDYALPAPSPVTFPLVRLSARPCRWSRVGCSGGRDCPHSCRSAHLSAVGKMRLPGLPELKSPAKATLVAITMSQPKQGTKTAAKSGEMEYRSVGVATSRFSAGPTG</sequence>
<evidence type="ECO:0000313" key="1">
    <source>
        <dbReference type="EMBL" id="VEL25519.1"/>
    </source>
</evidence>
<accession>A0A448X1D3</accession>
<organism evidence="1 2">
    <name type="scientific">Protopolystoma xenopodis</name>
    <dbReference type="NCBI Taxonomy" id="117903"/>
    <lineage>
        <taxon>Eukaryota</taxon>
        <taxon>Metazoa</taxon>
        <taxon>Spiralia</taxon>
        <taxon>Lophotrochozoa</taxon>
        <taxon>Platyhelminthes</taxon>
        <taxon>Monogenea</taxon>
        <taxon>Polyopisthocotylea</taxon>
        <taxon>Polystomatidea</taxon>
        <taxon>Polystomatidae</taxon>
        <taxon>Protopolystoma</taxon>
    </lineage>
</organism>
<gene>
    <name evidence="1" type="ORF">PXEA_LOCUS18959</name>
</gene>
<comment type="caution">
    <text evidence="1">The sequence shown here is derived from an EMBL/GenBank/DDBJ whole genome shotgun (WGS) entry which is preliminary data.</text>
</comment>
<reference evidence="1" key="1">
    <citation type="submission" date="2018-11" db="EMBL/GenBank/DDBJ databases">
        <authorList>
            <consortium name="Pathogen Informatics"/>
        </authorList>
    </citation>
    <scope>NUCLEOTIDE SEQUENCE</scope>
</reference>
<evidence type="ECO:0000313" key="2">
    <source>
        <dbReference type="Proteomes" id="UP000784294"/>
    </source>
</evidence>
<dbReference type="Proteomes" id="UP000784294">
    <property type="component" value="Unassembled WGS sequence"/>
</dbReference>
<proteinExistence type="predicted"/>
<dbReference type="AlphaFoldDB" id="A0A448X1D3"/>